<keyword evidence="3" id="KW-1185">Reference proteome</keyword>
<dbReference type="HOGENOM" id="CLU_580199_0_0_1"/>
<accession>A0A0C3AU71</accession>
<dbReference type="SUPFAM" id="SSF52047">
    <property type="entry name" value="RNI-like"/>
    <property type="match status" value="1"/>
</dbReference>
<organism evidence="2 3">
    <name type="scientific">Serendipita vermifera MAFF 305830</name>
    <dbReference type="NCBI Taxonomy" id="933852"/>
    <lineage>
        <taxon>Eukaryota</taxon>
        <taxon>Fungi</taxon>
        <taxon>Dikarya</taxon>
        <taxon>Basidiomycota</taxon>
        <taxon>Agaricomycotina</taxon>
        <taxon>Agaricomycetes</taxon>
        <taxon>Sebacinales</taxon>
        <taxon>Serendipitaceae</taxon>
        <taxon>Serendipita</taxon>
    </lineage>
</organism>
<evidence type="ECO:0000313" key="3">
    <source>
        <dbReference type="Proteomes" id="UP000054097"/>
    </source>
</evidence>
<feature type="compositionally biased region" description="Basic and acidic residues" evidence="1">
    <location>
        <begin position="39"/>
        <end position="53"/>
    </location>
</feature>
<evidence type="ECO:0008006" key="4">
    <source>
        <dbReference type="Google" id="ProtNLM"/>
    </source>
</evidence>
<dbReference type="Proteomes" id="UP000054097">
    <property type="component" value="Unassembled WGS sequence"/>
</dbReference>
<reference evidence="2 3" key="1">
    <citation type="submission" date="2014-04" db="EMBL/GenBank/DDBJ databases">
        <authorList>
            <consortium name="DOE Joint Genome Institute"/>
            <person name="Kuo A."/>
            <person name="Zuccaro A."/>
            <person name="Kohler A."/>
            <person name="Nagy L.G."/>
            <person name="Floudas D."/>
            <person name="Copeland A."/>
            <person name="Barry K.W."/>
            <person name="Cichocki N."/>
            <person name="Veneault-Fourrey C."/>
            <person name="LaButti K."/>
            <person name="Lindquist E.A."/>
            <person name="Lipzen A."/>
            <person name="Lundell T."/>
            <person name="Morin E."/>
            <person name="Murat C."/>
            <person name="Sun H."/>
            <person name="Tunlid A."/>
            <person name="Henrissat B."/>
            <person name="Grigoriev I.V."/>
            <person name="Hibbett D.S."/>
            <person name="Martin F."/>
            <person name="Nordberg H.P."/>
            <person name="Cantor M.N."/>
            <person name="Hua S.X."/>
        </authorList>
    </citation>
    <scope>NUCLEOTIDE SEQUENCE [LARGE SCALE GENOMIC DNA]</scope>
    <source>
        <strain evidence="2 3">MAFF 305830</strain>
    </source>
</reference>
<protein>
    <recommendedName>
        <fullName evidence="4">F-box domain-containing protein</fullName>
    </recommendedName>
</protein>
<dbReference type="AlphaFoldDB" id="A0A0C3AU71"/>
<reference evidence="3" key="2">
    <citation type="submission" date="2015-01" db="EMBL/GenBank/DDBJ databases">
        <title>Evolutionary Origins and Diversification of the Mycorrhizal Mutualists.</title>
        <authorList>
            <consortium name="DOE Joint Genome Institute"/>
            <consortium name="Mycorrhizal Genomics Consortium"/>
            <person name="Kohler A."/>
            <person name="Kuo A."/>
            <person name="Nagy L.G."/>
            <person name="Floudas D."/>
            <person name="Copeland A."/>
            <person name="Barry K.W."/>
            <person name="Cichocki N."/>
            <person name="Veneault-Fourrey C."/>
            <person name="LaButti K."/>
            <person name="Lindquist E.A."/>
            <person name="Lipzen A."/>
            <person name="Lundell T."/>
            <person name="Morin E."/>
            <person name="Murat C."/>
            <person name="Riley R."/>
            <person name="Ohm R."/>
            <person name="Sun H."/>
            <person name="Tunlid A."/>
            <person name="Henrissat B."/>
            <person name="Grigoriev I.V."/>
            <person name="Hibbett D.S."/>
            <person name="Martin F."/>
        </authorList>
    </citation>
    <scope>NUCLEOTIDE SEQUENCE [LARGE SCALE GENOMIC DNA]</scope>
    <source>
        <strain evidence="3">MAFF 305830</strain>
    </source>
</reference>
<evidence type="ECO:0000313" key="2">
    <source>
        <dbReference type="EMBL" id="KIM23564.1"/>
    </source>
</evidence>
<proteinExistence type="predicted"/>
<evidence type="ECO:0000256" key="1">
    <source>
        <dbReference type="SAM" id="MobiDB-lite"/>
    </source>
</evidence>
<feature type="region of interest" description="Disordered" evidence="1">
    <location>
        <begin position="274"/>
        <end position="294"/>
    </location>
</feature>
<name>A0A0C3AU71_SERVB</name>
<dbReference type="EMBL" id="KN824335">
    <property type="protein sequence ID" value="KIM23564.1"/>
    <property type="molecule type" value="Genomic_DNA"/>
</dbReference>
<feature type="region of interest" description="Disordered" evidence="1">
    <location>
        <begin position="1"/>
        <end position="59"/>
    </location>
</feature>
<sequence length="483" mass="53401">MSSVKKWGLRAMDKLGKRHRTSKTSPSSGNDIPHGAKPKQTEKKEIVKDKPTDTKGNVPKVIHEDTSKVAAALSEAKLREIVPINVQLPMEVVELIIDHAPDGPTFVSCSLVCKAWLARCRYYIFSRIYIASGSCGDLLPILRPMSRAQTTGSDPAHVPLPPAGNFVQSLVVTQTAPSILTSSPVHATNAKSLLDIIPNIRELYLKGVREWEIIHFLDPLVQAQKVENLTISHLQVENMNFIFSRILSCAPKLRSLRVGGLRFYGNQSSDIPALDVNSDSQRHDESNTDPSTPLPFENIETLGLEQETGSSYIDEFLGRILNSSSSALTRVVELELSLRKPLVGTAIFTRAAKTLTSLTLDFRMLRHVPEGFTFSLSPLQVLQHLRLNLPHDHGNRLPVAIIGALREYSHNTIQLLHIEFGLAWFFSSECVAAWREVDTLLASPHLGHMRGVELSGLSASITQIKTDVFPMSSQRGVLSILLK</sequence>
<gene>
    <name evidence="2" type="ORF">M408DRAFT_332290</name>
</gene>
<dbReference type="OrthoDB" id="2977329at2759"/>